<feature type="transmembrane region" description="Helical" evidence="1">
    <location>
        <begin position="266"/>
        <end position="286"/>
    </location>
</feature>
<feature type="transmembrane region" description="Helical" evidence="1">
    <location>
        <begin position="176"/>
        <end position="198"/>
    </location>
</feature>
<comment type="caution">
    <text evidence="2">The sequence shown here is derived from an EMBL/GenBank/DDBJ whole genome shotgun (WGS) entry which is preliminary data.</text>
</comment>
<dbReference type="RefSeq" id="WP_234493339.1">
    <property type="nucleotide sequence ID" value="NZ_BCAJ01000006.1"/>
</dbReference>
<keyword evidence="1" id="KW-0472">Membrane</keyword>
<dbReference type="Pfam" id="PF05857">
    <property type="entry name" value="TraX"/>
    <property type="match status" value="1"/>
</dbReference>
<organism evidence="2 3">
    <name type="scientific">Stutzerimonas stutzeri</name>
    <name type="common">Pseudomonas stutzeri</name>
    <dbReference type="NCBI Taxonomy" id="316"/>
    <lineage>
        <taxon>Bacteria</taxon>
        <taxon>Pseudomonadati</taxon>
        <taxon>Pseudomonadota</taxon>
        <taxon>Gammaproteobacteria</taxon>
        <taxon>Pseudomonadales</taxon>
        <taxon>Pseudomonadaceae</taxon>
        <taxon>Stutzerimonas</taxon>
    </lineage>
</organism>
<feature type="transmembrane region" description="Helical" evidence="1">
    <location>
        <begin position="236"/>
        <end position="254"/>
    </location>
</feature>
<evidence type="ECO:0000256" key="1">
    <source>
        <dbReference type="SAM" id="Phobius"/>
    </source>
</evidence>
<gene>
    <name evidence="2" type="ORF">N7335_17235</name>
</gene>
<feature type="transmembrane region" description="Helical" evidence="1">
    <location>
        <begin position="110"/>
        <end position="127"/>
    </location>
</feature>
<feature type="transmembrane region" description="Helical" evidence="1">
    <location>
        <begin position="210"/>
        <end position="230"/>
    </location>
</feature>
<feature type="transmembrane region" description="Helical" evidence="1">
    <location>
        <begin position="86"/>
        <end position="104"/>
    </location>
</feature>
<keyword evidence="1" id="KW-1133">Transmembrane helix</keyword>
<reference evidence="2" key="1">
    <citation type="submission" date="2022-09" db="EMBL/GenBank/DDBJ databases">
        <title>Intensive care unit water sources are persistently colonized with multi-drug resistant bacteria and are the site of extensive horizontal gene transfer of antibiotic resistance genes.</title>
        <authorList>
            <person name="Diorio-Toth L."/>
        </authorList>
    </citation>
    <scope>NUCLEOTIDE SEQUENCE</scope>
    <source>
        <strain evidence="2">GD04147</strain>
    </source>
</reference>
<dbReference type="InterPro" id="IPR008875">
    <property type="entry name" value="TraX"/>
</dbReference>
<proteinExistence type="predicted"/>
<name>A0AA42KT36_STUST</name>
<accession>A0AA42KT36</accession>
<evidence type="ECO:0000313" key="2">
    <source>
        <dbReference type="EMBL" id="MDH0148137.1"/>
    </source>
</evidence>
<dbReference type="AlphaFoldDB" id="A0AA42KT36"/>
<dbReference type="Proteomes" id="UP001158076">
    <property type="component" value="Unassembled WGS sequence"/>
</dbReference>
<protein>
    <submittedName>
        <fullName evidence="2">Conjugal transfer protein TraX</fullName>
    </submittedName>
</protein>
<evidence type="ECO:0000313" key="3">
    <source>
        <dbReference type="Proteomes" id="UP001158076"/>
    </source>
</evidence>
<sequence>MIKLWQQKTSTASKKAARTMRFIYHKQTTNILYKYHTFESVIPMKNFERDNSIDLIKWIALITMIIDHSWYILTPELQEPFRWMRTIGRLAFPLFCLAIAANVYRQPIGYSGGLKYLGGILLFALISQQPYSRFFESNYLNILFTLGLGLVIAQAVHHRTPSLITAGVVALAVATAYRPILSYGLAGVLLPAVLLAALQARVIETRIVTWSTAALIAVLANTGAGIMLLPDLPARALASISAAALAPLLGLALLQFRLRSIRPVGTWMYPIYPIHMLLLNSLSITWA</sequence>
<keyword evidence="1" id="KW-0812">Transmembrane</keyword>
<dbReference type="EMBL" id="JAODZE010000023">
    <property type="protein sequence ID" value="MDH0148137.1"/>
    <property type="molecule type" value="Genomic_DNA"/>
</dbReference>
<feature type="transmembrane region" description="Helical" evidence="1">
    <location>
        <begin position="139"/>
        <end position="156"/>
    </location>
</feature>